<sequence length="418" mass="42592">MARWTPAWFAAGLGMLFLALILMAMGHGVPRAAWEAGESRAILHLLAVGWIGTLMIGASLQFVPVLTAVPVTLAWLSPVALGFWSGGALSLALGFWHAWPGAFTLAAVLLAMAAAMALAMLAPCVARALARVPMALLLALSLAGMAATVALGVAFALGRAGLVPLAPGPSLRLLHGFLGLGLWFTLGAMAVSFQFLAMFGLAPQPPRRSLGALTALAAAATLAALALPAAGPRPMLVASLAAVALYLGTGARMNRQRKLKKPDISLRGGLWAAATLGPAAMVLVAAALAGSQALTLAGGALLLLGWLSGLTLAFIPKIIGFLTWIEVFGPRMGRAPVPPTAALTDARRIASGLALWALGAAVLAAALAFGLARPAQGAALLLLAGAGIIAHETWAVRRLAHLPPDPLSAPPRILQITL</sequence>
<feature type="transmembrane region" description="Helical" evidence="1">
    <location>
        <begin position="73"/>
        <end position="96"/>
    </location>
</feature>
<feature type="transmembrane region" description="Helical" evidence="1">
    <location>
        <begin position="177"/>
        <end position="202"/>
    </location>
</feature>
<keyword evidence="3" id="KW-1185">Reference proteome</keyword>
<dbReference type="EMBL" id="NSJZ01000009">
    <property type="protein sequence ID" value="PAU96882.1"/>
    <property type="molecule type" value="Genomic_DNA"/>
</dbReference>
<evidence type="ECO:0000313" key="3">
    <source>
        <dbReference type="Proteomes" id="UP000218023"/>
    </source>
</evidence>
<dbReference type="Proteomes" id="UP000218023">
    <property type="component" value="Unassembled WGS sequence"/>
</dbReference>
<organism evidence="2 3">
    <name type="scientific">Paracoccus salipaludis</name>
    <dbReference type="NCBI Taxonomy" id="2032623"/>
    <lineage>
        <taxon>Bacteria</taxon>
        <taxon>Pseudomonadati</taxon>
        <taxon>Pseudomonadota</taxon>
        <taxon>Alphaproteobacteria</taxon>
        <taxon>Rhodobacterales</taxon>
        <taxon>Paracoccaceae</taxon>
        <taxon>Paracoccus</taxon>
    </lineage>
</organism>
<dbReference type="OrthoDB" id="5245199at2"/>
<comment type="caution">
    <text evidence="2">The sequence shown here is derived from an EMBL/GenBank/DDBJ whole genome shotgun (WGS) entry which is preliminary data.</text>
</comment>
<proteinExistence type="predicted"/>
<feature type="transmembrane region" description="Helical" evidence="1">
    <location>
        <begin position="209"/>
        <end position="227"/>
    </location>
</feature>
<feature type="transmembrane region" description="Helical" evidence="1">
    <location>
        <begin position="102"/>
        <end position="122"/>
    </location>
</feature>
<feature type="transmembrane region" description="Helical" evidence="1">
    <location>
        <begin position="233"/>
        <end position="249"/>
    </location>
</feature>
<name>A0A2A2GJE2_9RHOB</name>
<evidence type="ECO:0000313" key="2">
    <source>
        <dbReference type="EMBL" id="PAU96882.1"/>
    </source>
</evidence>
<feature type="transmembrane region" description="Helical" evidence="1">
    <location>
        <begin position="134"/>
        <end position="157"/>
    </location>
</feature>
<feature type="transmembrane region" description="Helical" evidence="1">
    <location>
        <begin position="270"/>
        <end position="289"/>
    </location>
</feature>
<feature type="transmembrane region" description="Helical" evidence="1">
    <location>
        <begin position="301"/>
        <end position="325"/>
    </location>
</feature>
<accession>A0A2A2GJE2</accession>
<keyword evidence="1" id="KW-1133">Transmembrane helix</keyword>
<dbReference type="AlphaFoldDB" id="A0A2A2GJE2"/>
<protein>
    <submittedName>
        <fullName evidence="2">Uncharacterized protein</fullName>
    </submittedName>
</protein>
<keyword evidence="1" id="KW-0472">Membrane</keyword>
<feature type="transmembrane region" description="Helical" evidence="1">
    <location>
        <begin position="42"/>
        <end position="66"/>
    </location>
</feature>
<gene>
    <name evidence="2" type="ORF">CK240_11470</name>
</gene>
<feature type="transmembrane region" description="Helical" evidence="1">
    <location>
        <begin position="353"/>
        <end position="372"/>
    </location>
</feature>
<evidence type="ECO:0000256" key="1">
    <source>
        <dbReference type="SAM" id="Phobius"/>
    </source>
</evidence>
<keyword evidence="1" id="KW-0812">Transmembrane</keyword>
<dbReference type="RefSeq" id="WP_095640482.1">
    <property type="nucleotide sequence ID" value="NZ_NSJZ01000009.1"/>
</dbReference>
<reference evidence="2 3" key="1">
    <citation type="submission" date="2017-09" db="EMBL/GenBank/DDBJ databases">
        <title>Paracoccus alkalisoli sp. nov., isolated from saline alkaline soil.</title>
        <authorList>
            <person name="Dong X."/>
            <person name="Zhang G."/>
        </authorList>
    </citation>
    <scope>NUCLEOTIDE SEQUENCE [LARGE SCALE GENOMIC DNA]</scope>
    <source>
        <strain evidence="2 3">WN007</strain>
    </source>
</reference>